<feature type="compositionally biased region" description="Polar residues" evidence="1">
    <location>
        <begin position="1"/>
        <end position="12"/>
    </location>
</feature>
<keyword evidence="3" id="KW-1185">Reference proteome</keyword>
<protein>
    <submittedName>
        <fullName evidence="2">Uncharacterized protein</fullName>
    </submittedName>
</protein>
<evidence type="ECO:0000313" key="3">
    <source>
        <dbReference type="Proteomes" id="UP000053593"/>
    </source>
</evidence>
<sequence length="209" mass="24204">MAVSFKPSSNVTLDRRKETSWRLKRPRWKLGPEKEGAGWKQQRRRRRSERPAKVPMMLGKEDCTKEASIARDRRSLRIMRKKHEKSRSRRTIKVVASRDILFHMQQGMPPKIERFIFRRVHTGASAPGIRSERDDSAMDVDSEDHGTTTIAPHQIGTQGNDHPSSARIIERRKRRMKLGVPESGRLLRASTLAQRKKPAKQISVRKPVF</sequence>
<evidence type="ECO:0000313" key="2">
    <source>
        <dbReference type="EMBL" id="KIK50169.1"/>
    </source>
</evidence>
<feature type="region of interest" description="Disordered" evidence="1">
    <location>
        <begin position="1"/>
        <end position="52"/>
    </location>
</feature>
<name>A0A0D0BL38_9AGAR</name>
<accession>A0A0D0BL38</accession>
<dbReference type="Proteomes" id="UP000053593">
    <property type="component" value="Unassembled WGS sequence"/>
</dbReference>
<feature type="compositionally biased region" description="Polar residues" evidence="1">
    <location>
        <begin position="147"/>
        <end position="163"/>
    </location>
</feature>
<feature type="region of interest" description="Disordered" evidence="1">
    <location>
        <begin position="126"/>
        <end position="165"/>
    </location>
</feature>
<organism evidence="2 3">
    <name type="scientific">Collybiopsis luxurians FD-317 M1</name>
    <dbReference type="NCBI Taxonomy" id="944289"/>
    <lineage>
        <taxon>Eukaryota</taxon>
        <taxon>Fungi</taxon>
        <taxon>Dikarya</taxon>
        <taxon>Basidiomycota</taxon>
        <taxon>Agaricomycotina</taxon>
        <taxon>Agaricomycetes</taxon>
        <taxon>Agaricomycetidae</taxon>
        <taxon>Agaricales</taxon>
        <taxon>Marasmiineae</taxon>
        <taxon>Omphalotaceae</taxon>
        <taxon>Collybiopsis</taxon>
        <taxon>Collybiopsis luxurians</taxon>
    </lineage>
</organism>
<evidence type="ECO:0000256" key="1">
    <source>
        <dbReference type="SAM" id="MobiDB-lite"/>
    </source>
</evidence>
<proteinExistence type="predicted"/>
<dbReference type="AlphaFoldDB" id="A0A0D0BL38"/>
<dbReference type="HOGENOM" id="CLU_1315525_0_0_1"/>
<reference evidence="2 3" key="1">
    <citation type="submission" date="2014-04" db="EMBL/GenBank/DDBJ databases">
        <title>Evolutionary Origins and Diversification of the Mycorrhizal Mutualists.</title>
        <authorList>
            <consortium name="DOE Joint Genome Institute"/>
            <consortium name="Mycorrhizal Genomics Consortium"/>
            <person name="Kohler A."/>
            <person name="Kuo A."/>
            <person name="Nagy L.G."/>
            <person name="Floudas D."/>
            <person name="Copeland A."/>
            <person name="Barry K.W."/>
            <person name="Cichocki N."/>
            <person name="Veneault-Fourrey C."/>
            <person name="LaButti K."/>
            <person name="Lindquist E.A."/>
            <person name="Lipzen A."/>
            <person name="Lundell T."/>
            <person name="Morin E."/>
            <person name="Murat C."/>
            <person name="Riley R."/>
            <person name="Ohm R."/>
            <person name="Sun H."/>
            <person name="Tunlid A."/>
            <person name="Henrissat B."/>
            <person name="Grigoriev I.V."/>
            <person name="Hibbett D.S."/>
            <person name="Martin F."/>
        </authorList>
    </citation>
    <scope>NUCLEOTIDE SEQUENCE [LARGE SCALE GENOMIC DNA]</scope>
    <source>
        <strain evidence="2 3">FD-317 M1</strain>
    </source>
</reference>
<dbReference type="EMBL" id="KN834924">
    <property type="protein sequence ID" value="KIK50169.1"/>
    <property type="molecule type" value="Genomic_DNA"/>
</dbReference>
<gene>
    <name evidence="2" type="ORF">GYMLUDRAFT_253221</name>
</gene>